<gene>
    <name evidence="2" type="ordered locus">Bcep18194_C7520</name>
</gene>
<dbReference type="PATRIC" id="fig|482957.22.peg.8123"/>
<dbReference type="HOGENOM" id="CLU_2506339_0_0_4"/>
<feature type="region of interest" description="Disordered" evidence="1">
    <location>
        <begin position="1"/>
        <end position="20"/>
    </location>
</feature>
<accession>Q39LV2</accession>
<sequence length="85" mass="9064">MHAGMAREPDSGATEVPQQRMNAVNDPAAFARIATVFGTARGHATRVDVAQRRHHDRHGPLVVCAAGGHAIRASMKSWRSAVVIA</sequence>
<organism evidence="2 3">
    <name type="scientific">Burkholderia lata (strain ATCC 17760 / DSM 23089 / LMG 22485 / NCIMB 9086 / R18194 / 383)</name>
    <dbReference type="NCBI Taxonomy" id="482957"/>
    <lineage>
        <taxon>Bacteria</taxon>
        <taxon>Pseudomonadati</taxon>
        <taxon>Pseudomonadota</taxon>
        <taxon>Betaproteobacteria</taxon>
        <taxon>Burkholderiales</taxon>
        <taxon>Burkholderiaceae</taxon>
        <taxon>Burkholderia</taxon>
        <taxon>Burkholderia cepacia complex</taxon>
    </lineage>
</organism>
<evidence type="ECO:0000256" key="1">
    <source>
        <dbReference type="SAM" id="MobiDB-lite"/>
    </source>
</evidence>
<protein>
    <submittedName>
        <fullName evidence="2">Uncharacterized protein</fullName>
    </submittedName>
</protein>
<evidence type="ECO:0000313" key="2">
    <source>
        <dbReference type="EMBL" id="ABB06564.1"/>
    </source>
</evidence>
<dbReference type="KEGG" id="bur:Bcep18194_C7520"/>
<feature type="compositionally biased region" description="Basic and acidic residues" evidence="1">
    <location>
        <begin position="1"/>
        <end position="10"/>
    </location>
</feature>
<reference evidence="2" key="1">
    <citation type="submission" date="2009-01" db="EMBL/GenBank/DDBJ databases">
        <title>Complete sequence of chromosome 3 of Burkholderia sp. 383.</title>
        <authorList>
            <consortium name="US DOE Joint Genome Institute"/>
            <person name="Copeland A."/>
            <person name="Lucas S."/>
            <person name="Lapidus A."/>
            <person name="Barry K."/>
            <person name="Detter J.C."/>
            <person name="Glavina T."/>
            <person name="Hammon N."/>
            <person name="Israni S."/>
            <person name="Pitluck S."/>
            <person name="Chain P."/>
            <person name="Malfatti S."/>
            <person name="Shin M."/>
            <person name="Vergez L."/>
            <person name="Schmutz J."/>
            <person name="Larimer F."/>
            <person name="Land M."/>
            <person name="Kyrpides N."/>
            <person name="Lykidis A."/>
            <person name="Richardson P."/>
        </authorList>
    </citation>
    <scope>NUCLEOTIDE SEQUENCE</scope>
    <source>
        <strain evidence="2">383</strain>
    </source>
</reference>
<evidence type="ECO:0000313" key="3">
    <source>
        <dbReference type="Proteomes" id="UP000002705"/>
    </source>
</evidence>
<dbReference type="AlphaFoldDB" id="Q39LV2"/>
<dbReference type="Proteomes" id="UP000002705">
    <property type="component" value="Chromosome 3"/>
</dbReference>
<proteinExistence type="predicted"/>
<dbReference type="EMBL" id="CP000150">
    <property type="protein sequence ID" value="ABB06564.1"/>
    <property type="molecule type" value="Genomic_DNA"/>
</dbReference>
<keyword evidence="3" id="KW-1185">Reference proteome</keyword>
<name>Q39LV2_BURL3</name>